<dbReference type="CDD" id="cd01412">
    <property type="entry name" value="SIRT5_Af1_CobB"/>
    <property type="match status" value="1"/>
</dbReference>
<feature type="active site" description="Proton acceptor" evidence="4">
    <location>
        <position position="128"/>
    </location>
</feature>
<feature type="binding site" evidence="3">
    <location>
        <begin position="308"/>
        <end position="311"/>
    </location>
    <ligand>
        <name>NAD(+)</name>
        <dbReference type="ChEBI" id="CHEBI:57540"/>
    </ligand>
</feature>
<feature type="binding site" evidence="4">
    <location>
        <position position="337"/>
    </location>
    <ligand>
        <name>Zn(2+)</name>
        <dbReference type="ChEBI" id="CHEBI:29105"/>
    </ligand>
</feature>
<comment type="caution">
    <text evidence="6">The sequence shown here is derived from an EMBL/GenBank/DDBJ whole genome shotgun (WGS) entry which is preliminary data.</text>
</comment>
<dbReference type="InterPro" id="IPR029035">
    <property type="entry name" value="DHS-like_NAD/FAD-binding_dom"/>
</dbReference>
<feature type="domain" description="Deacetylase sirtuin-type" evidence="5">
    <location>
        <begin position="194"/>
        <end position="472"/>
    </location>
</feature>
<keyword evidence="3" id="KW-0496">Mitochondrion</keyword>
<feature type="binding site" evidence="4">
    <location>
        <position position="136"/>
    </location>
    <ligand>
        <name>Zn(2+)</name>
        <dbReference type="ChEBI" id="CHEBI:29105"/>
    </ligand>
</feature>
<dbReference type="GO" id="GO:0017136">
    <property type="term" value="F:histone deacetylase activity, NAD-dependent"/>
    <property type="evidence" value="ECO:0007669"/>
    <property type="project" value="TreeGrafter"/>
</dbReference>
<dbReference type="Pfam" id="PF02146">
    <property type="entry name" value="SIR2"/>
    <property type="match status" value="2"/>
</dbReference>
<dbReference type="InterPro" id="IPR026590">
    <property type="entry name" value="Ssirtuin_cat_dom"/>
</dbReference>
<sequence>MADITTKPEFAEFRQLFSKARSVLVLTGAGISAESGVPTFRGAGDLWRQFNATDLATPSAFAQSPSLVWEFYHYRRELVRTKEPNKAHLALVEAEKRFEKEGKRFFIITQNVDGLHRRAGSRNLLEIHDNLFTTRCTSCGFIEENNDSPICEALRNRGLPNENGPEIAVTDLPSCRQCRSLVCPHVVWFGETLWSDVLEKIDEEINQCDLFLVLFSKARSVLVLTGAGISAESGVPTFRGAGGLWRQFNATDLATPSAFARSPSLVWEFYHYRRELVRTKEPNKAHLALVEAEKRFEKEGKRFFIITQNVDGLHRRAGSRNLLEIHGNLFTTRCTSCGFIEENNDSPICEALRNRGLPNENGPEIAVTDLPSCRQCRSLVRPHVVWFGETLWPDVLEKIDEEINRCDLFLVVGTSSVVYPAAAYASIVAKCGIPVVEINIETTPSTAVSAFHFEGAAGEILPTLLAPITDDI</sequence>
<feature type="binding site" evidence="3">
    <location>
        <begin position="439"/>
        <end position="441"/>
    </location>
    <ligand>
        <name>NAD(+)</name>
        <dbReference type="ChEBI" id="CHEBI:57540"/>
    </ligand>
</feature>
<dbReference type="InterPro" id="IPR027546">
    <property type="entry name" value="Sirtuin_class_III"/>
</dbReference>
<evidence type="ECO:0000256" key="3">
    <source>
        <dbReference type="HAMAP-Rule" id="MF_03160"/>
    </source>
</evidence>
<gene>
    <name evidence="6" type="ORF">RFH988_LOCUS10817</name>
</gene>
<dbReference type="PROSITE" id="PS50305">
    <property type="entry name" value="SIRTUIN"/>
    <property type="match status" value="2"/>
</dbReference>
<organism evidence="6 7">
    <name type="scientific">Rotaria sordida</name>
    <dbReference type="NCBI Taxonomy" id="392033"/>
    <lineage>
        <taxon>Eukaryota</taxon>
        <taxon>Metazoa</taxon>
        <taxon>Spiralia</taxon>
        <taxon>Gnathifera</taxon>
        <taxon>Rotifera</taxon>
        <taxon>Eurotatoria</taxon>
        <taxon>Bdelloidea</taxon>
        <taxon>Philodinida</taxon>
        <taxon>Philodinidae</taxon>
        <taxon>Rotaria</taxon>
    </lineage>
</organism>
<dbReference type="GO" id="GO:0036055">
    <property type="term" value="F:protein-succinyllysine desuccinylase activity"/>
    <property type="evidence" value="ECO:0007669"/>
    <property type="project" value="UniProtKB-UniRule"/>
</dbReference>
<comment type="domain">
    <text evidence="3">In contrast to class I sirtuins, class III sirtuins have only weak deacetylase activity. Difference in substrate specificity is probably due to a larger hydrophobic pocket with 2 residues (Tyr-270 and Arg-273) that bind to malonylated and succinylated substrates and define the specificity.</text>
</comment>
<feature type="binding site" evidence="3">
    <location>
        <begin position="226"/>
        <end position="245"/>
    </location>
    <ligand>
        <name>NAD(+)</name>
        <dbReference type="ChEBI" id="CHEBI:57540"/>
    </ligand>
</feature>
<keyword evidence="3 4" id="KW-0479">Metal-binding</keyword>
<dbReference type="EMBL" id="CAJNOO010000412">
    <property type="protein sequence ID" value="CAF0936208.1"/>
    <property type="molecule type" value="Genomic_DNA"/>
</dbReference>
<dbReference type="HAMAP" id="MF_01121">
    <property type="entry name" value="Sirtuin_ClassIII"/>
    <property type="match status" value="1"/>
</dbReference>
<feature type="binding site" evidence="3 4">
    <location>
        <position position="334"/>
    </location>
    <ligand>
        <name>Zn(2+)</name>
        <dbReference type="ChEBI" id="CHEBI:29105"/>
    </ligand>
</feature>
<feature type="binding site" evidence="3">
    <location>
        <begin position="413"/>
        <end position="415"/>
    </location>
    <ligand>
        <name>NAD(+)</name>
        <dbReference type="ChEBI" id="CHEBI:57540"/>
    </ligand>
</feature>
<feature type="binding site" evidence="3">
    <location>
        <position position="270"/>
    </location>
    <ligand>
        <name>substrate</name>
    </ligand>
</feature>
<comment type="caution">
    <text evidence="3">Lacks conserved residue(s) required for the propagation of feature annotation.</text>
</comment>
<dbReference type="Gene3D" id="3.30.1600.10">
    <property type="entry name" value="SIR2/SIRT2 'Small Domain"/>
    <property type="match status" value="2"/>
</dbReference>
<feature type="binding site" evidence="4">
    <location>
        <position position="139"/>
    </location>
    <ligand>
        <name>Zn(2+)</name>
        <dbReference type="ChEBI" id="CHEBI:29105"/>
    </ligand>
</feature>
<dbReference type="GO" id="GO:0036054">
    <property type="term" value="F:protein-malonyllysine demalonylase activity"/>
    <property type="evidence" value="ECO:0007669"/>
    <property type="project" value="UniProtKB-UniRule"/>
</dbReference>
<comment type="catalytic activity">
    <reaction evidence="3">
        <text>N(6)-glutaryl-L-lysyl-[protein] + NAD(+) + H2O = 2''-O-glutaryl-ADP-D-ribose + nicotinamide + L-lysyl-[protein]</text>
        <dbReference type="Rhea" id="RHEA:47664"/>
        <dbReference type="Rhea" id="RHEA-COMP:9752"/>
        <dbReference type="Rhea" id="RHEA-COMP:11875"/>
        <dbReference type="ChEBI" id="CHEBI:15377"/>
        <dbReference type="ChEBI" id="CHEBI:17154"/>
        <dbReference type="ChEBI" id="CHEBI:29969"/>
        <dbReference type="ChEBI" id="CHEBI:57540"/>
        <dbReference type="ChEBI" id="CHEBI:87828"/>
        <dbReference type="ChEBI" id="CHEBI:87829"/>
    </reaction>
</comment>
<dbReference type="InterPro" id="IPR026591">
    <property type="entry name" value="Sirtuin_cat_small_dom_sf"/>
</dbReference>
<dbReference type="EC" id="2.3.1.-" evidence="3"/>
<dbReference type="GO" id="GO:0070403">
    <property type="term" value="F:NAD+ binding"/>
    <property type="evidence" value="ECO:0007669"/>
    <property type="project" value="UniProtKB-UniRule"/>
</dbReference>
<dbReference type="OrthoDB" id="424302at2759"/>
<evidence type="ECO:0000256" key="2">
    <source>
        <dbReference type="ARBA" id="ARBA00023027"/>
    </source>
</evidence>
<evidence type="ECO:0000259" key="5">
    <source>
        <dbReference type="PROSITE" id="PS50305"/>
    </source>
</evidence>
<comment type="subcellular location">
    <subcellularLocation>
        <location evidence="3">Mitochondrion</location>
    </subcellularLocation>
</comment>
<protein>
    <recommendedName>
        <fullName evidence="3">NAD-dependent protein deacylase</fullName>
        <ecNumber evidence="3">2.3.1.-</ecNumber>
    </recommendedName>
    <alternativeName>
        <fullName evidence="3">Regulatory protein SIR2 homolog 5</fullName>
    </alternativeName>
</protein>
<feature type="binding site" evidence="3 4">
    <location>
        <position position="376"/>
    </location>
    <ligand>
        <name>Zn(2+)</name>
        <dbReference type="ChEBI" id="CHEBI:29105"/>
    </ligand>
</feature>
<name>A0A814BZH7_9BILA</name>
<feature type="binding site" evidence="3">
    <location>
        <position position="457"/>
    </location>
    <ligand>
        <name>NAD(+)</name>
        <dbReference type="ChEBI" id="CHEBI:57540"/>
    </ligand>
</feature>
<keyword evidence="2 3" id="KW-0520">NAD</keyword>
<dbReference type="GO" id="GO:0005634">
    <property type="term" value="C:nucleus"/>
    <property type="evidence" value="ECO:0007669"/>
    <property type="project" value="TreeGrafter"/>
</dbReference>
<keyword evidence="3 4" id="KW-0862">Zinc</keyword>
<dbReference type="Proteomes" id="UP000663882">
    <property type="component" value="Unassembled WGS sequence"/>
</dbReference>
<dbReference type="GO" id="GO:0008270">
    <property type="term" value="F:zinc ion binding"/>
    <property type="evidence" value="ECO:0007669"/>
    <property type="project" value="UniProtKB-UniRule"/>
</dbReference>
<feature type="binding site" evidence="4">
    <location>
        <position position="373"/>
    </location>
    <ligand>
        <name>Zn(2+)</name>
        <dbReference type="ChEBI" id="CHEBI:29105"/>
    </ligand>
</feature>
<dbReference type="SUPFAM" id="SSF52467">
    <property type="entry name" value="DHS-like NAD/FAD-binding domain"/>
    <property type="match status" value="2"/>
</dbReference>
<evidence type="ECO:0000256" key="4">
    <source>
        <dbReference type="PROSITE-ProRule" id="PRU00236"/>
    </source>
</evidence>
<comment type="similarity">
    <text evidence="3">Belongs to the sirtuin family. Class III subfamily.</text>
</comment>
<dbReference type="InterPro" id="IPR003000">
    <property type="entry name" value="Sirtuin"/>
</dbReference>
<dbReference type="Gene3D" id="3.40.50.1220">
    <property type="entry name" value="TPP-binding domain"/>
    <property type="match status" value="2"/>
</dbReference>
<feature type="domain" description="Deacetylase sirtuin-type" evidence="5">
    <location>
        <begin position="5"/>
        <end position="193"/>
    </location>
</feature>
<dbReference type="NCBIfam" id="NF001753">
    <property type="entry name" value="PRK00481.1-3"/>
    <property type="match status" value="1"/>
</dbReference>
<comment type="cofactor">
    <cofactor evidence="3">
        <name>Zn(2+)</name>
        <dbReference type="ChEBI" id="CHEBI:29105"/>
    </cofactor>
    <text evidence="3">Binds 1 zinc ion per subunit.</text>
</comment>
<accession>A0A814BZH7</accession>
<comment type="function">
    <text evidence="3">NAD-dependent lysine demalonylase, desuccinylase and deglutarylase that specifically removes malonyl, succinyl and glutaryl groups on target proteins. Has weak NAD-dependent protein deacetylase activity; however this activity may not be physiologically relevant in vivo.</text>
</comment>
<feature type="binding site" evidence="3">
    <location>
        <position position="273"/>
    </location>
    <ligand>
        <name>substrate</name>
    </ligand>
</feature>
<dbReference type="GO" id="GO:0005739">
    <property type="term" value="C:mitochondrion"/>
    <property type="evidence" value="ECO:0007669"/>
    <property type="project" value="UniProtKB-SubCell"/>
</dbReference>
<reference evidence="6" key="1">
    <citation type="submission" date="2021-02" db="EMBL/GenBank/DDBJ databases">
        <authorList>
            <person name="Nowell W R."/>
        </authorList>
    </citation>
    <scope>NUCLEOTIDE SEQUENCE</scope>
</reference>
<feature type="binding site" evidence="4">
    <location>
        <position position="178"/>
    </location>
    <ligand>
        <name>Zn(2+)</name>
        <dbReference type="ChEBI" id="CHEBI:29105"/>
    </ligand>
</feature>
<feature type="active site" description="Proton acceptor" evidence="3 4">
    <location>
        <position position="326"/>
    </location>
</feature>
<dbReference type="PANTHER" id="PTHR11085:SF10">
    <property type="entry name" value="NAD-DEPENDENT PROTEIN DEACYLASE SIRTUIN-5, MITOCHONDRIAL-RELATED"/>
    <property type="match status" value="1"/>
</dbReference>
<dbReference type="AlphaFoldDB" id="A0A814BZH7"/>
<evidence type="ECO:0000313" key="7">
    <source>
        <dbReference type="Proteomes" id="UP000663882"/>
    </source>
</evidence>
<proteinExistence type="inferred from homology"/>
<feature type="binding site" evidence="4">
    <location>
        <position position="175"/>
    </location>
    <ligand>
        <name>Zn(2+)</name>
        <dbReference type="ChEBI" id="CHEBI:29105"/>
    </ligand>
</feature>
<dbReference type="InterPro" id="IPR050134">
    <property type="entry name" value="NAD-dep_sirtuin_deacylases"/>
</dbReference>
<comment type="catalytic activity">
    <reaction evidence="3">
        <text>N(6)-succinyl-L-lysyl-[protein] + NAD(+) + H2O = 2''-O-succinyl-ADP-D-ribose + nicotinamide + L-lysyl-[protein]</text>
        <dbReference type="Rhea" id="RHEA:47668"/>
        <dbReference type="Rhea" id="RHEA-COMP:9752"/>
        <dbReference type="Rhea" id="RHEA-COMP:11877"/>
        <dbReference type="ChEBI" id="CHEBI:15377"/>
        <dbReference type="ChEBI" id="CHEBI:17154"/>
        <dbReference type="ChEBI" id="CHEBI:29969"/>
        <dbReference type="ChEBI" id="CHEBI:57540"/>
        <dbReference type="ChEBI" id="CHEBI:87830"/>
        <dbReference type="ChEBI" id="CHEBI:87832"/>
    </reaction>
</comment>
<evidence type="ECO:0000256" key="1">
    <source>
        <dbReference type="ARBA" id="ARBA00022679"/>
    </source>
</evidence>
<keyword evidence="1 3" id="KW-0808">Transferase</keyword>
<evidence type="ECO:0000313" key="6">
    <source>
        <dbReference type="EMBL" id="CAF0936208.1"/>
    </source>
</evidence>
<dbReference type="PANTHER" id="PTHR11085">
    <property type="entry name" value="NAD-DEPENDENT PROTEIN DEACYLASE SIRTUIN-5, MITOCHONDRIAL-RELATED"/>
    <property type="match status" value="1"/>
</dbReference>
<comment type="catalytic activity">
    <reaction evidence="3">
        <text>N(6)-malonyl-L-lysyl-[protein] + NAD(+) + H2O = 2''-O-malonyl-ADP-D-ribose + nicotinamide + L-lysyl-[protein]</text>
        <dbReference type="Rhea" id="RHEA:47672"/>
        <dbReference type="Rhea" id="RHEA-COMP:9752"/>
        <dbReference type="Rhea" id="RHEA-COMP:11878"/>
        <dbReference type="ChEBI" id="CHEBI:15377"/>
        <dbReference type="ChEBI" id="CHEBI:17154"/>
        <dbReference type="ChEBI" id="CHEBI:29969"/>
        <dbReference type="ChEBI" id="CHEBI:57540"/>
        <dbReference type="ChEBI" id="CHEBI:87831"/>
        <dbReference type="ChEBI" id="CHEBI:87833"/>
    </reaction>
</comment>